<name>A0A9D4LJ18_DREPO</name>
<evidence type="ECO:0000313" key="2">
    <source>
        <dbReference type="Proteomes" id="UP000828390"/>
    </source>
</evidence>
<proteinExistence type="predicted"/>
<comment type="caution">
    <text evidence="1">The sequence shown here is derived from an EMBL/GenBank/DDBJ whole genome shotgun (WGS) entry which is preliminary data.</text>
</comment>
<protein>
    <submittedName>
        <fullName evidence="1">Uncharacterized protein</fullName>
    </submittedName>
</protein>
<sequence length="97" mass="11029">MDKGSKFQEPILKGTGPIFIMCGRVCEEMSCEQSPVRISYPESQSSQTSEMVVFRPTEHKGFTVKPQGKDSPILSTRLDTMWLKQLKRIALMTMLMN</sequence>
<gene>
    <name evidence="1" type="ORF">DPMN_101231</name>
</gene>
<organism evidence="1 2">
    <name type="scientific">Dreissena polymorpha</name>
    <name type="common">Zebra mussel</name>
    <name type="synonym">Mytilus polymorpha</name>
    <dbReference type="NCBI Taxonomy" id="45954"/>
    <lineage>
        <taxon>Eukaryota</taxon>
        <taxon>Metazoa</taxon>
        <taxon>Spiralia</taxon>
        <taxon>Lophotrochozoa</taxon>
        <taxon>Mollusca</taxon>
        <taxon>Bivalvia</taxon>
        <taxon>Autobranchia</taxon>
        <taxon>Heteroconchia</taxon>
        <taxon>Euheterodonta</taxon>
        <taxon>Imparidentia</taxon>
        <taxon>Neoheterodontei</taxon>
        <taxon>Myida</taxon>
        <taxon>Dreissenoidea</taxon>
        <taxon>Dreissenidae</taxon>
        <taxon>Dreissena</taxon>
    </lineage>
</organism>
<dbReference type="Proteomes" id="UP000828390">
    <property type="component" value="Unassembled WGS sequence"/>
</dbReference>
<dbReference type="AlphaFoldDB" id="A0A9D4LJ18"/>
<accession>A0A9D4LJ18</accession>
<dbReference type="EMBL" id="JAIWYP010000003">
    <property type="protein sequence ID" value="KAH3858603.1"/>
    <property type="molecule type" value="Genomic_DNA"/>
</dbReference>
<reference evidence="1" key="2">
    <citation type="submission" date="2020-11" db="EMBL/GenBank/DDBJ databases">
        <authorList>
            <person name="McCartney M.A."/>
            <person name="Auch B."/>
            <person name="Kono T."/>
            <person name="Mallez S."/>
            <person name="Becker A."/>
            <person name="Gohl D.M."/>
            <person name="Silverstein K.A.T."/>
            <person name="Koren S."/>
            <person name="Bechman K.B."/>
            <person name="Herman A."/>
            <person name="Abrahante J.E."/>
            <person name="Garbe J."/>
        </authorList>
    </citation>
    <scope>NUCLEOTIDE SEQUENCE</scope>
    <source>
        <strain evidence="1">Duluth1</strain>
        <tissue evidence="1">Whole animal</tissue>
    </source>
</reference>
<keyword evidence="2" id="KW-1185">Reference proteome</keyword>
<reference evidence="1" key="1">
    <citation type="journal article" date="2019" name="bioRxiv">
        <title>The Genome of the Zebra Mussel, Dreissena polymorpha: A Resource for Invasive Species Research.</title>
        <authorList>
            <person name="McCartney M.A."/>
            <person name="Auch B."/>
            <person name="Kono T."/>
            <person name="Mallez S."/>
            <person name="Zhang Y."/>
            <person name="Obille A."/>
            <person name="Becker A."/>
            <person name="Abrahante J.E."/>
            <person name="Garbe J."/>
            <person name="Badalamenti J.P."/>
            <person name="Herman A."/>
            <person name="Mangelson H."/>
            <person name="Liachko I."/>
            <person name="Sullivan S."/>
            <person name="Sone E.D."/>
            <person name="Koren S."/>
            <person name="Silverstein K.A.T."/>
            <person name="Beckman K.B."/>
            <person name="Gohl D.M."/>
        </authorList>
    </citation>
    <scope>NUCLEOTIDE SEQUENCE</scope>
    <source>
        <strain evidence="1">Duluth1</strain>
        <tissue evidence="1">Whole animal</tissue>
    </source>
</reference>
<evidence type="ECO:0000313" key="1">
    <source>
        <dbReference type="EMBL" id="KAH3858603.1"/>
    </source>
</evidence>